<protein>
    <submittedName>
        <fullName evidence="2">Uncharacterized protein</fullName>
    </submittedName>
</protein>
<keyword evidence="3" id="KW-1185">Reference proteome</keyword>
<accession>A0ABC8TAR1</accession>
<feature type="compositionally biased region" description="Polar residues" evidence="1">
    <location>
        <begin position="32"/>
        <end position="45"/>
    </location>
</feature>
<feature type="region of interest" description="Disordered" evidence="1">
    <location>
        <begin position="21"/>
        <end position="45"/>
    </location>
</feature>
<name>A0ABC8TAR1_9AQUA</name>
<sequence length="74" mass="8358">MISLQTSLELAEKTTINQSNSVHSIRYRSPNGLRSQNNQKPNSNDILSERVLKSVFPLSDNSSSRLVKNSDKQR</sequence>
<evidence type="ECO:0000313" key="3">
    <source>
        <dbReference type="Proteomes" id="UP001642360"/>
    </source>
</evidence>
<comment type="caution">
    <text evidence="2">The sequence shown here is derived from an EMBL/GenBank/DDBJ whole genome shotgun (WGS) entry which is preliminary data.</text>
</comment>
<dbReference type="AlphaFoldDB" id="A0ABC8TAR1"/>
<gene>
    <name evidence="2" type="ORF">ILEXP_LOCUS35400</name>
</gene>
<evidence type="ECO:0000313" key="2">
    <source>
        <dbReference type="EMBL" id="CAK9166196.1"/>
    </source>
</evidence>
<dbReference type="EMBL" id="CAUOFW020004547">
    <property type="protein sequence ID" value="CAK9166196.1"/>
    <property type="molecule type" value="Genomic_DNA"/>
</dbReference>
<reference evidence="2 3" key="1">
    <citation type="submission" date="2024-02" db="EMBL/GenBank/DDBJ databases">
        <authorList>
            <person name="Vignale AGUSTIN F."/>
            <person name="Sosa J E."/>
            <person name="Modenutti C."/>
        </authorList>
    </citation>
    <scope>NUCLEOTIDE SEQUENCE [LARGE SCALE GENOMIC DNA]</scope>
</reference>
<evidence type="ECO:0000256" key="1">
    <source>
        <dbReference type="SAM" id="MobiDB-lite"/>
    </source>
</evidence>
<organism evidence="2 3">
    <name type="scientific">Ilex paraguariensis</name>
    <name type="common">yerba mate</name>
    <dbReference type="NCBI Taxonomy" id="185542"/>
    <lineage>
        <taxon>Eukaryota</taxon>
        <taxon>Viridiplantae</taxon>
        <taxon>Streptophyta</taxon>
        <taxon>Embryophyta</taxon>
        <taxon>Tracheophyta</taxon>
        <taxon>Spermatophyta</taxon>
        <taxon>Magnoliopsida</taxon>
        <taxon>eudicotyledons</taxon>
        <taxon>Gunneridae</taxon>
        <taxon>Pentapetalae</taxon>
        <taxon>asterids</taxon>
        <taxon>campanulids</taxon>
        <taxon>Aquifoliales</taxon>
        <taxon>Aquifoliaceae</taxon>
        <taxon>Ilex</taxon>
    </lineage>
</organism>
<dbReference type="Proteomes" id="UP001642360">
    <property type="component" value="Unassembled WGS sequence"/>
</dbReference>
<proteinExistence type="predicted"/>